<accession>A0A1I7WHS5</accession>
<proteinExistence type="predicted"/>
<evidence type="ECO:0000313" key="1">
    <source>
        <dbReference type="Proteomes" id="UP000095283"/>
    </source>
</evidence>
<evidence type="ECO:0000313" key="2">
    <source>
        <dbReference type="WBParaSite" id="Hba_04551"/>
    </source>
</evidence>
<keyword evidence="1" id="KW-1185">Reference proteome</keyword>
<reference evidence="2" key="1">
    <citation type="submission" date="2016-11" db="UniProtKB">
        <authorList>
            <consortium name="WormBaseParasite"/>
        </authorList>
    </citation>
    <scope>IDENTIFICATION</scope>
</reference>
<dbReference type="AlphaFoldDB" id="A0A1I7WHS5"/>
<dbReference type="WBParaSite" id="Hba_04551">
    <property type="protein sequence ID" value="Hba_04551"/>
    <property type="gene ID" value="Hba_04551"/>
</dbReference>
<name>A0A1I7WHS5_HETBA</name>
<protein>
    <submittedName>
        <fullName evidence="2">Uncharacterized protein</fullName>
    </submittedName>
</protein>
<dbReference type="Proteomes" id="UP000095283">
    <property type="component" value="Unplaced"/>
</dbReference>
<sequence length="21" mass="2512">MVLRIISIKLNRKKAKRNKVC</sequence>
<organism evidence="1 2">
    <name type="scientific">Heterorhabditis bacteriophora</name>
    <name type="common">Entomopathogenic nematode worm</name>
    <dbReference type="NCBI Taxonomy" id="37862"/>
    <lineage>
        <taxon>Eukaryota</taxon>
        <taxon>Metazoa</taxon>
        <taxon>Ecdysozoa</taxon>
        <taxon>Nematoda</taxon>
        <taxon>Chromadorea</taxon>
        <taxon>Rhabditida</taxon>
        <taxon>Rhabditina</taxon>
        <taxon>Rhabditomorpha</taxon>
        <taxon>Strongyloidea</taxon>
        <taxon>Heterorhabditidae</taxon>
        <taxon>Heterorhabditis</taxon>
    </lineage>
</organism>